<evidence type="ECO:0000313" key="1">
    <source>
        <dbReference type="EMBL" id="EXK86517.1"/>
    </source>
</evidence>
<gene>
    <name evidence="1" type="ORF">FOQG_09785</name>
</gene>
<keyword evidence="2" id="KW-1185">Reference proteome</keyword>
<evidence type="ECO:0000313" key="2">
    <source>
        <dbReference type="Proteomes" id="UP000030663"/>
    </source>
</evidence>
<protein>
    <submittedName>
        <fullName evidence="1">Uncharacterized protein</fullName>
    </submittedName>
</protein>
<sequence>MPAVAKTVLEVSIQKHMAKYEVEFLDNDERLHVALPLKMCG</sequence>
<dbReference type="AlphaFoldDB" id="X0CVK3"/>
<dbReference type="HOGENOM" id="CLU_3279558_0_0_1"/>
<proteinExistence type="predicted"/>
<dbReference type="OrthoDB" id="5084321at2759"/>
<reference evidence="1 2" key="1">
    <citation type="submission" date="2011-11" db="EMBL/GenBank/DDBJ databases">
        <title>The Genome Sequence of Fusarium oxysporum PHW815.</title>
        <authorList>
            <consortium name="The Broad Institute Genome Sequencing Platform"/>
            <person name="Ma L.-J."/>
            <person name="Gale L.R."/>
            <person name="Schwartz D.C."/>
            <person name="Zhou S."/>
            <person name="Corby-Kistler H."/>
            <person name="Young S.K."/>
            <person name="Zeng Q."/>
            <person name="Gargeya S."/>
            <person name="Fitzgerald M."/>
            <person name="Haas B."/>
            <person name="Abouelleil A."/>
            <person name="Alvarado L."/>
            <person name="Arachchi H.M."/>
            <person name="Berlin A."/>
            <person name="Brown A."/>
            <person name="Chapman S.B."/>
            <person name="Chen Z."/>
            <person name="Dunbar C."/>
            <person name="Freedman E."/>
            <person name="Gearin G."/>
            <person name="Goldberg J."/>
            <person name="Griggs A."/>
            <person name="Gujja S."/>
            <person name="Heiman D."/>
            <person name="Howarth C."/>
            <person name="Larson L."/>
            <person name="Lui A."/>
            <person name="MacDonald P.J.P."/>
            <person name="Montmayeur A."/>
            <person name="Murphy C."/>
            <person name="Neiman D."/>
            <person name="Pearson M."/>
            <person name="Priest M."/>
            <person name="Roberts A."/>
            <person name="Saif S."/>
            <person name="Shea T."/>
            <person name="Shenoy N."/>
            <person name="Sisk P."/>
            <person name="Stolte C."/>
            <person name="Sykes S."/>
            <person name="Wortman J."/>
            <person name="Nusbaum C."/>
            <person name="Birren B."/>
        </authorList>
    </citation>
    <scope>NUCLEOTIDE SEQUENCE [LARGE SCALE GENOMIC DNA]</scope>
    <source>
        <strain evidence="1 2">54005</strain>
    </source>
</reference>
<accession>X0CVK3</accession>
<name>X0CVK3_FUSOX</name>
<dbReference type="Proteomes" id="UP000030663">
    <property type="component" value="Unassembled WGS sequence"/>
</dbReference>
<dbReference type="EMBL" id="JH658385">
    <property type="protein sequence ID" value="EXK86517.1"/>
    <property type="molecule type" value="Genomic_DNA"/>
</dbReference>
<organism evidence="1 2">
    <name type="scientific">Fusarium oxysporum f. sp. raphani 54005</name>
    <dbReference type="NCBI Taxonomy" id="1089458"/>
    <lineage>
        <taxon>Eukaryota</taxon>
        <taxon>Fungi</taxon>
        <taxon>Dikarya</taxon>
        <taxon>Ascomycota</taxon>
        <taxon>Pezizomycotina</taxon>
        <taxon>Sordariomycetes</taxon>
        <taxon>Hypocreomycetidae</taxon>
        <taxon>Hypocreales</taxon>
        <taxon>Nectriaceae</taxon>
        <taxon>Fusarium</taxon>
        <taxon>Fusarium oxysporum species complex</taxon>
    </lineage>
</organism>